<keyword evidence="1" id="KW-0472">Membrane</keyword>
<feature type="transmembrane region" description="Helical" evidence="1">
    <location>
        <begin position="124"/>
        <end position="144"/>
    </location>
</feature>
<proteinExistence type="predicted"/>
<evidence type="ECO:0000313" key="2">
    <source>
        <dbReference type="EMBL" id="GFO48030.1"/>
    </source>
</evidence>
<dbReference type="EMBL" id="BLXT01008368">
    <property type="protein sequence ID" value="GFO48030.1"/>
    <property type="molecule type" value="Genomic_DNA"/>
</dbReference>
<keyword evidence="3" id="KW-1185">Reference proteome</keyword>
<comment type="caution">
    <text evidence="2">The sequence shown here is derived from an EMBL/GenBank/DDBJ whole genome shotgun (WGS) entry which is preliminary data.</text>
</comment>
<dbReference type="Gene3D" id="3.40.50.300">
    <property type="entry name" value="P-loop containing nucleotide triphosphate hydrolases"/>
    <property type="match status" value="1"/>
</dbReference>
<evidence type="ECO:0000256" key="1">
    <source>
        <dbReference type="SAM" id="Phobius"/>
    </source>
</evidence>
<gene>
    <name evidence="2" type="ORF">PoB_007453500</name>
</gene>
<name>A0AAV4DVE9_9GAST</name>
<reference evidence="2 3" key="1">
    <citation type="journal article" date="2021" name="Elife">
        <title>Chloroplast acquisition without the gene transfer in kleptoplastic sea slugs, Plakobranchus ocellatus.</title>
        <authorList>
            <person name="Maeda T."/>
            <person name="Takahashi S."/>
            <person name="Yoshida T."/>
            <person name="Shimamura S."/>
            <person name="Takaki Y."/>
            <person name="Nagai Y."/>
            <person name="Toyoda A."/>
            <person name="Suzuki Y."/>
            <person name="Arimoto A."/>
            <person name="Ishii H."/>
            <person name="Satoh N."/>
            <person name="Nishiyama T."/>
            <person name="Hasebe M."/>
            <person name="Maruyama T."/>
            <person name="Minagawa J."/>
            <person name="Obokata J."/>
            <person name="Shigenobu S."/>
        </authorList>
    </citation>
    <scope>NUCLEOTIDE SEQUENCE [LARGE SCALE GENOMIC DNA]</scope>
</reference>
<protein>
    <submittedName>
        <fullName evidence="2">Rho-related GTP-binding protein rhoc</fullName>
    </submittedName>
</protein>
<keyword evidence="1" id="KW-1133">Transmembrane helix</keyword>
<feature type="transmembrane region" description="Helical" evidence="1">
    <location>
        <begin position="180"/>
        <end position="199"/>
    </location>
</feature>
<organism evidence="2 3">
    <name type="scientific">Plakobranchus ocellatus</name>
    <dbReference type="NCBI Taxonomy" id="259542"/>
    <lineage>
        <taxon>Eukaryota</taxon>
        <taxon>Metazoa</taxon>
        <taxon>Spiralia</taxon>
        <taxon>Lophotrochozoa</taxon>
        <taxon>Mollusca</taxon>
        <taxon>Gastropoda</taxon>
        <taxon>Heterobranchia</taxon>
        <taxon>Euthyneura</taxon>
        <taxon>Panpulmonata</taxon>
        <taxon>Sacoglossa</taxon>
        <taxon>Placobranchoidea</taxon>
        <taxon>Plakobranchidae</taxon>
        <taxon>Plakobranchus</taxon>
    </lineage>
</organism>
<accession>A0AAV4DVE9</accession>
<sequence length="249" mass="28111">MRRSSLVLCIPGVVDYLATEVSTSKQKKFSLVTFIDTPGLVDGDMKYPFDVNKAITWLGDTADLIFVFFDPIGQALCKRTLNLVETLNEKHADRMRFYLSKADEAGHESDRQGSRNLRARFRGMCYGLIGLTLPLLLLATFLISTSHSTLAALLGDRLMITLDIYLGPLSTAWKRVPRDYTQYIIGVILALALLMLLIAKFSSRTVATLTRKQKKKLSEISDFVQNTVKNKKQTLYQEYLQQSVAEQDM</sequence>
<dbReference type="InterPro" id="IPR027417">
    <property type="entry name" value="P-loop_NTPase"/>
</dbReference>
<dbReference type="Proteomes" id="UP000735302">
    <property type="component" value="Unassembled WGS sequence"/>
</dbReference>
<evidence type="ECO:0000313" key="3">
    <source>
        <dbReference type="Proteomes" id="UP000735302"/>
    </source>
</evidence>
<dbReference type="AlphaFoldDB" id="A0AAV4DVE9"/>
<keyword evidence="1" id="KW-0812">Transmembrane</keyword>